<name>S9PMM8_CYSF2</name>
<dbReference type="EMBL" id="ANAH02000004">
    <property type="protein sequence ID" value="EPX64296.1"/>
    <property type="molecule type" value="Genomic_DNA"/>
</dbReference>
<comment type="caution">
    <text evidence="1">The sequence shown here is derived from an EMBL/GenBank/DDBJ whole genome shotgun (WGS) entry which is preliminary data.</text>
</comment>
<dbReference type="Proteomes" id="UP000011682">
    <property type="component" value="Unassembled WGS sequence"/>
</dbReference>
<evidence type="ECO:0000313" key="1">
    <source>
        <dbReference type="EMBL" id="EPX64296.1"/>
    </source>
</evidence>
<dbReference type="AlphaFoldDB" id="S9PMM8"/>
<accession>S9PMM8</accession>
<protein>
    <submittedName>
        <fullName evidence="1">Uncharacterized protein</fullName>
    </submittedName>
</protein>
<sequence length="50" mass="5909">MEGEGPIALHLRPTRRRSRPHSYRNTVTWAYRWERSWGQELTGGKWAQAA</sequence>
<gene>
    <name evidence="1" type="ORF">D187_005430</name>
</gene>
<proteinExistence type="predicted"/>
<organism evidence="1 2">
    <name type="scientific">Cystobacter fuscus (strain ATCC 25194 / DSM 2262 / NBRC 100088 / M29)</name>
    <dbReference type="NCBI Taxonomy" id="1242864"/>
    <lineage>
        <taxon>Bacteria</taxon>
        <taxon>Pseudomonadati</taxon>
        <taxon>Myxococcota</taxon>
        <taxon>Myxococcia</taxon>
        <taxon>Myxococcales</taxon>
        <taxon>Cystobacterineae</taxon>
        <taxon>Archangiaceae</taxon>
        <taxon>Cystobacter</taxon>
    </lineage>
</organism>
<keyword evidence="2" id="KW-1185">Reference proteome</keyword>
<evidence type="ECO:0000313" key="2">
    <source>
        <dbReference type="Proteomes" id="UP000011682"/>
    </source>
</evidence>
<reference evidence="1" key="1">
    <citation type="submission" date="2013-05" db="EMBL/GenBank/DDBJ databases">
        <title>Genome assembly of Cystobacter fuscus DSM 2262.</title>
        <authorList>
            <person name="Sharma G."/>
            <person name="Khatri I."/>
            <person name="Kaur C."/>
            <person name="Mayilraj S."/>
            <person name="Subramanian S."/>
        </authorList>
    </citation>
    <scope>NUCLEOTIDE SEQUENCE [LARGE SCALE GENOMIC DNA]</scope>
    <source>
        <strain evidence="1">DSM 2262</strain>
    </source>
</reference>